<dbReference type="Pfam" id="PF13618">
    <property type="entry name" value="Gluconate_2-dh3"/>
    <property type="match status" value="1"/>
</dbReference>
<evidence type="ECO:0000313" key="1">
    <source>
        <dbReference type="EMBL" id="ACE83615.1"/>
    </source>
</evidence>
<protein>
    <recommendedName>
        <fullName evidence="3">Gluconate 2-dehydrogenase subunit 3 family protein</fullName>
    </recommendedName>
</protein>
<reference evidence="1 2" key="1">
    <citation type="journal article" date="2008" name="J. Bacteriol.">
        <title>Insights into plant cell wall degradation from the genome sequence of the soil bacterium Cellvibrio japonicus.</title>
        <authorList>
            <person name="Deboy R.T."/>
            <person name="Mongodin E.F."/>
            <person name="Fouts D.E."/>
            <person name="Tailford L.E."/>
            <person name="Khouri H."/>
            <person name="Emerson J.B."/>
            <person name="Mohamoud Y."/>
            <person name="Watkins K."/>
            <person name="Henrissat B."/>
            <person name="Gilbert H.J."/>
            <person name="Nelson K.E."/>
        </authorList>
    </citation>
    <scope>NUCLEOTIDE SEQUENCE [LARGE SCALE GENOMIC DNA]</scope>
    <source>
        <strain evidence="1 2">Ueda107</strain>
    </source>
</reference>
<dbReference type="AlphaFoldDB" id="B3PDE2"/>
<dbReference type="InterPro" id="IPR027056">
    <property type="entry name" value="Gluconate_2DH_su3"/>
</dbReference>
<proteinExistence type="predicted"/>
<organism evidence="1 2">
    <name type="scientific">Cellvibrio japonicus (strain Ueda107)</name>
    <name type="common">Pseudomonas fluorescens subsp. cellulosa</name>
    <dbReference type="NCBI Taxonomy" id="498211"/>
    <lineage>
        <taxon>Bacteria</taxon>
        <taxon>Pseudomonadati</taxon>
        <taxon>Pseudomonadota</taxon>
        <taxon>Gammaproteobacteria</taxon>
        <taxon>Cellvibrionales</taxon>
        <taxon>Cellvibrionaceae</taxon>
        <taxon>Cellvibrio</taxon>
    </lineage>
</organism>
<dbReference type="Proteomes" id="UP000001036">
    <property type="component" value="Chromosome"/>
</dbReference>
<keyword evidence="2" id="KW-1185">Reference proteome</keyword>
<sequence length="226" mass="25026">MAWCFVHNNKIGLTNMFGTPHPPQRDSHRLAATEPHSLNGRRQALKHLALLLGLSLSASSLEALAASFSVPTDMARRQKTLLDNNQLALVRELGEFIIPTTDTPGAIAAGVHDFINYQLAYCFSKADQALYLKQLDRFSSLAQAALGKSFLEAPSEQQVALLSTMEKGEAPFALEDRHFFKQLKALVIFGYYTSEIGASQELKYLPIPGGFKNLKFKDVGRNWSQT</sequence>
<evidence type="ECO:0000313" key="2">
    <source>
        <dbReference type="Proteomes" id="UP000001036"/>
    </source>
</evidence>
<evidence type="ECO:0008006" key="3">
    <source>
        <dbReference type="Google" id="ProtNLM"/>
    </source>
</evidence>
<dbReference type="STRING" id="498211.CJA_3100"/>
<dbReference type="HOGENOM" id="CLU_089930_0_0_6"/>
<dbReference type="EMBL" id="CP000934">
    <property type="protein sequence ID" value="ACE83615.1"/>
    <property type="molecule type" value="Genomic_DNA"/>
</dbReference>
<name>B3PDE2_CELJU</name>
<accession>B3PDE2</accession>
<dbReference type="KEGG" id="cja:CJA_3100"/>
<gene>
    <name evidence="1" type="ordered locus">CJA_3100</name>
</gene>
<dbReference type="eggNOG" id="ENOG503134Z">
    <property type="taxonomic scope" value="Bacteria"/>
</dbReference>